<feature type="region of interest" description="Disordered" evidence="1">
    <location>
        <begin position="299"/>
        <end position="318"/>
    </location>
</feature>
<dbReference type="Gene3D" id="2.130.10.10">
    <property type="entry name" value="YVTN repeat-like/Quinoprotein amine dehydrogenase"/>
    <property type="match status" value="2"/>
</dbReference>
<dbReference type="InterPro" id="IPR036322">
    <property type="entry name" value="WD40_repeat_dom_sf"/>
</dbReference>
<dbReference type="InterPro" id="IPR015943">
    <property type="entry name" value="WD40/YVTN_repeat-like_dom_sf"/>
</dbReference>
<reference evidence="2" key="1">
    <citation type="submission" date="2021-01" db="EMBL/GenBank/DDBJ databases">
        <authorList>
            <person name="Corre E."/>
            <person name="Pelletier E."/>
            <person name="Niang G."/>
            <person name="Scheremetjew M."/>
            <person name="Finn R."/>
            <person name="Kale V."/>
            <person name="Holt S."/>
            <person name="Cochrane G."/>
            <person name="Meng A."/>
            <person name="Brown T."/>
            <person name="Cohen L."/>
        </authorList>
    </citation>
    <scope>NUCLEOTIDE SEQUENCE</scope>
    <source>
        <strain evidence="2">308</strain>
    </source>
</reference>
<dbReference type="GO" id="GO:0000398">
    <property type="term" value="P:mRNA splicing, via spliceosome"/>
    <property type="evidence" value="ECO:0007669"/>
    <property type="project" value="InterPro"/>
</dbReference>
<dbReference type="InterPro" id="IPR045184">
    <property type="entry name" value="SMU1"/>
</dbReference>
<dbReference type="SMART" id="SM00320">
    <property type="entry name" value="WD40"/>
    <property type="match status" value="6"/>
</dbReference>
<evidence type="ECO:0000256" key="1">
    <source>
        <dbReference type="SAM" id="MobiDB-lite"/>
    </source>
</evidence>
<protein>
    <submittedName>
        <fullName evidence="2">Uncharacterized protein</fullName>
    </submittedName>
</protein>
<dbReference type="PANTHER" id="PTHR22848">
    <property type="entry name" value="WD40 REPEAT PROTEIN"/>
    <property type="match status" value="1"/>
</dbReference>
<accession>A0A7S1BYW8</accession>
<gene>
    <name evidence="2" type="ORF">CHYS00102_LOCUS29500</name>
</gene>
<organism evidence="2">
    <name type="scientific">Corethron hystrix</name>
    <dbReference type="NCBI Taxonomy" id="216773"/>
    <lineage>
        <taxon>Eukaryota</taxon>
        <taxon>Sar</taxon>
        <taxon>Stramenopiles</taxon>
        <taxon>Ochrophyta</taxon>
        <taxon>Bacillariophyta</taxon>
        <taxon>Coscinodiscophyceae</taxon>
        <taxon>Corethrophycidae</taxon>
        <taxon>Corethrales</taxon>
        <taxon>Corethraceae</taxon>
        <taxon>Corethron</taxon>
    </lineage>
</organism>
<dbReference type="SUPFAM" id="SSF50978">
    <property type="entry name" value="WD40 repeat-like"/>
    <property type="match status" value="1"/>
</dbReference>
<dbReference type="InterPro" id="IPR001680">
    <property type="entry name" value="WD40_rpt"/>
</dbReference>
<evidence type="ECO:0000313" key="2">
    <source>
        <dbReference type="EMBL" id="CAD8902281.1"/>
    </source>
</evidence>
<proteinExistence type="predicted"/>
<dbReference type="AlphaFoldDB" id="A0A7S1BYW8"/>
<name>A0A7S1BYW8_9STRA</name>
<feature type="region of interest" description="Disordered" evidence="1">
    <location>
        <begin position="81"/>
        <end position="154"/>
    </location>
</feature>
<sequence>MRAMTALRRAGSEDGALPTGYYSSMLKDFTGDEGAARFEVRRDIADKLAKMAPPVPRGRLMTLIGQAIKYEAMVGLLPLQHESEENDEEDGTNKKKKRKRSRTMAFDIVRGLPVHGGSHAPGDSGPSLRNITSSAEPTPISGRPSKNLPKLGDGAPSSALFLPDGRGIITASPEGFVEVWDHSRGKMRTDLKYQANDEIIMHDGGTAVTALSLLSDGSVLASADTKGRCCLWNVLTGRKLRDFPQTHPCAVTCLHLSRVSLLSGGADGKVRERGLRGGSIVREYLGHSSYITSVARIDGSTSTSSSGGARGGPSVLTVTSSGDGSVKLWDGDSGGGECLRTITFGKTVESVRGNGDGRHGDVTAAAANAGPPIQSVLQVGKGGMIVVPRGKVAYFINHAGSVLQRYELEGATVERDLVAGTLSPTGRWFYVGCSDGTLHVFDRESGGRYEKCLVSEGRLLRNDELENGDGDKGELIGLAHHPHSGILATWGREGDGKAMVRFWK</sequence>
<dbReference type="EMBL" id="HBFR01040322">
    <property type="protein sequence ID" value="CAD8902281.1"/>
    <property type="molecule type" value="Transcribed_RNA"/>
</dbReference>
<dbReference type="Pfam" id="PF00400">
    <property type="entry name" value="WD40"/>
    <property type="match status" value="3"/>
</dbReference>
<feature type="compositionally biased region" description="Polar residues" evidence="1">
    <location>
        <begin position="127"/>
        <end position="136"/>
    </location>
</feature>